<dbReference type="EMBL" id="CP011805">
    <property type="protein sequence ID" value="AKM06395.1"/>
    <property type="molecule type" value="Genomic_DNA"/>
</dbReference>
<sequence length="170" mass="17505" precursor="true">MSKMNLLVAAAIPAALFAVPAAAQDSESFEIALSGSVASVCDITPEGTGSYNVDMLDTNNQGFLIVAFSCNSPYIVTLESANGGMEHQESGGSVLIDYDVEATFGGFGTVNSAVMAGSPQTIVTETNWANILTNGGVRSGNMDLQFGSLAEYAVAGTYEDTLTIAVTAQL</sequence>
<dbReference type="Proteomes" id="UP000037643">
    <property type="component" value="Chromosome"/>
</dbReference>
<dbReference type="PATRIC" id="fig|543877.4.peg.309"/>
<keyword evidence="3" id="KW-1185">Reference proteome</keyword>
<accession>A0A0G3X4B9</accession>
<name>A0A0G3X4B9_9SPHN</name>
<dbReference type="KEGG" id="amx:AM2010_307"/>
<evidence type="ECO:0000313" key="3">
    <source>
        <dbReference type="Proteomes" id="UP000037643"/>
    </source>
</evidence>
<evidence type="ECO:0000313" key="2">
    <source>
        <dbReference type="EMBL" id="AKM06395.1"/>
    </source>
</evidence>
<dbReference type="RefSeq" id="WP_150115210.1">
    <property type="nucleotide sequence ID" value="NZ_CP011805.1"/>
</dbReference>
<reference evidence="2" key="1">
    <citation type="submission" date="2015-06" db="EMBL/GenBank/DDBJ databases">
        <authorList>
            <person name="Kim K.M."/>
        </authorList>
    </citation>
    <scope>NUCLEOTIDE SEQUENCE [LARGE SCALE GENOMIC DNA]</scope>
    <source>
        <strain evidence="2">KCTC 22370</strain>
    </source>
</reference>
<dbReference type="OrthoDB" id="7203080at2"/>
<protein>
    <recommendedName>
        <fullName evidence="4">Spore coat protein U domain-containing protein</fullName>
    </recommendedName>
</protein>
<dbReference type="AlphaFoldDB" id="A0A0G3X4B9"/>
<gene>
    <name evidence="2" type="ORF">AM2010_307</name>
</gene>
<proteinExistence type="predicted"/>
<feature type="chain" id="PRO_5005186241" description="Spore coat protein U domain-containing protein" evidence="1">
    <location>
        <begin position="24"/>
        <end position="170"/>
    </location>
</feature>
<feature type="signal peptide" evidence="1">
    <location>
        <begin position="1"/>
        <end position="23"/>
    </location>
</feature>
<evidence type="ECO:0008006" key="4">
    <source>
        <dbReference type="Google" id="ProtNLM"/>
    </source>
</evidence>
<keyword evidence="1" id="KW-0732">Signal</keyword>
<dbReference type="STRING" id="543877.AM2010_307"/>
<evidence type="ECO:0000256" key="1">
    <source>
        <dbReference type="SAM" id="SignalP"/>
    </source>
</evidence>
<organism evidence="2 3">
    <name type="scientific">Pelagerythrobacter marensis</name>
    <dbReference type="NCBI Taxonomy" id="543877"/>
    <lineage>
        <taxon>Bacteria</taxon>
        <taxon>Pseudomonadati</taxon>
        <taxon>Pseudomonadota</taxon>
        <taxon>Alphaproteobacteria</taxon>
        <taxon>Sphingomonadales</taxon>
        <taxon>Erythrobacteraceae</taxon>
        <taxon>Pelagerythrobacter</taxon>
    </lineage>
</organism>